<evidence type="ECO:0000256" key="5">
    <source>
        <dbReference type="ARBA" id="ARBA00023049"/>
    </source>
</evidence>
<dbReference type="InterPro" id="IPR011765">
    <property type="entry name" value="Pept_M16_N"/>
</dbReference>
<comment type="caution">
    <text evidence="8">The sequence shown here is derived from an EMBL/GenBank/DDBJ whole genome shotgun (WGS) entry which is preliminary data.</text>
</comment>
<keyword evidence="4" id="KW-0862">Zinc</keyword>
<dbReference type="GO" id="GO:0008237">
    <property type="term" value="F:metallopeptidase activity"/>
    <property type="evidence" value="ECO:0007669"/>
    <property type="project" value="UniProtKB-KW"/>
</dbReference>
<proteinExistence type="inferred from homology"/>
<evidence type="ECO:0000256" key="3">
    <source>
        <dbReference type="ARBA" id="ARBA00022801"/>
    </source>
</evidence>
<dbReference type="Proteomes" id="UP000256253">
    <property type="component" value="Unassembled WGS sequence"/>
</dbReference>
<dbReference type="AlphaFoldDB" id="A0A3D9UR08"/>
<dbReference type="InterPro" id="IPR007863">
    <property type="entry name" value="Peptidase_M16_C"/>
</dbReference>
<keyword evidence="2" id="KW-0645">Protease</keyword>
<dbReference type="InterPro" id="IPR011249">
    <property type="entry name" value="Metalloenz_LuxS/M16"/>
</dbReference>
<gene>
    <name evidence="8" type="ORF">DFJ65_2963</name>
</gene>
<keyword evidence="3" id="KW-0378">Hydrolase</keyword>
<dbReference type="Gene3D" id="3.30.830.10">
    <property type="entry name" value="Metalloenzyme, LuxS/M16 peptidase-like"/>
    <property type="match status" value="2"/>
</dbReference>
<name>A0A3D9UR08_9MICO</name>
<dbReference type="Pfam" id="PF05193">
    <property type="entry name" value="Peptidase_M16_C"/>
    <property type="match status" value="1"/>
</dbReference>
<evidence type="ECO:0000259" key="6">
    <source>
        <dbReference type="Pfam" id="PF00675"/>
    </source>
</evidence>
<evidence type="ECO:0000259" key="7">
    <source>
        <dbReference type="Pfam" id="PF05193"/>
    </source>
</evidence>
<evidence type="ECO:0000256" key="1">
    <source>
        <dbReference type="ARBA" id="ARBA00007261"/>
    </source>
</evidence>
<feature type="domain" description="Peptidase M16 N-terminal" evidence="6">
    <location>
        <begin position="21"/>
        <end position="150"/>
    </location>
</feature>
<dbReference type="PANTHER" id="PTHR43690:SF17">
    <property type="entry name" value="PROTEIN YHJJ"/>
    <property type="match status" value="1"/>
</dbReference>
<evidence type="ECO:0000256" key="4">
    <source>
        <dbReference type="ARBA" id="ARBA00022833"/>
    </source>
</evidence>
<dbReference type="SUPFAM" id="SSF63411">
    <property type="entry name" value="LuxS/MPP-like metallohydrolase"/>
    <property type="match status" value="2"/>
</dbReference>
<protein>
    <submittedName>
        <fullName evidence="8">Putative Zn-dependent peptidase</fullName>
    </submittedName>
</protein>
<keyword evidence="5" id="KW-0482">Metalloprotease</keyword>
<comment type="similarity">
    <text evidence="1">Belongs to the peptidase M16 family.</text>
</comment>
<evidence type="ECO:0000256" key="2">
    <source>
        <dbReference type="ARBA" id="ARBA00022670"/>
    </source>
</evidence>
<reference evidence="8 9" key="1">
    <citation type="submission" date="2018-08" db="EMBL/GenBank/DDBJ databases">
        <title>Sequencing the genomes of 1000 actinobacteria strains.</title>
        <authorList>
            <person name="Klenk H.-P."/>
        </authorList>
    </citation>
    <scope>NUCLEOTIDE SEQUENCE [LARGE SCALE GENOMIC DNA]</scope>
    <source>
        <strain evidence="8 9">DSM 22967</strain>
    </source>
</reference>
<evidence type="ECO:0000313" key="8">
    <source>
        <dbReference type="EMBL" id="REF31878.1"/>
    </source>
</evidence>
<evidence type="ECO:0000313" key="9">
    <source>
        <dbReference type="Proteomes" id="UP000256253"/>
    </source>
</evidence>
<dbReference type="InterPro" id="IPR050626">
    <property type="entry name" value="Peptidase_M16"/>
</dbReference>
<organism evidence="8 9">
    <name type="scientific">Calidifontibacter indicus</name>
    <dbReference type="NCBI Taxonomy" id="419650"/>
    <lineage>
        <taxon>Bacteria</taxon>
        <taxon>Bacillati</taxon>
        <taxon>Actinomycetota</taxon>
        <taxon>Actinomycetes</taxon>
        <taxon>Micrococcales</taxon>
        <taxon>Dermacoccaceae</taxon>
        <taxon>Calidifontibacter</taxon>
    </lineage>
</organism>
<accession>A0A3D9UR08</accession>
<sequence>MVSLMPLDFELRDHTLDNGLRVVVAPDPSVPIVAVNLWVNVGSRHEQPGRTGLAHLFEHLMFQGSRNVAEGEHMRALMGHGARLNATTWFDRTNYFETVPTGVLDLALWLEADRHGYLLDAVTQTCLDNQRDVVKEEKQQRYDNRPYGHALEDLYALIFPDGHPYQHSTIGSMDDLDAATLDDVHAFYKQHYGPDNTVLTLVGDVGADEAIALADKYFGGLPRVGVQLAPPTAPLPALTEPLRFERVDDVPADRLHLGFRLPPDHTREFLVAEAAMDILAGLATSRLYRRAVRGEQAATHMSRSAMGLVDGVSLGLLVADVADDSSVPQLESLICEELDRLADEGPTEAEMKTAFVDFERGWLQGLAVHEERADTISHYTLLHDDPQFVNTYLDDAATVTADEVRQVADTWLRPQSRAVVVHKKGDAA</sequence>
<keyword evidence="9" id="KW-1185">Reference proteome</keyword>
<dbReference type="GO" id="GO:0046872">
    <property type="term" value="F:metal ion binding"/>
    <property type="evidence" value="ECO:0007669"/>
    <property type="project" value="InterPro"/>
</dbReference>
<dbReference type="PANTHER" id="PTHR43690">
    <property type="entry name" value="NARDILYSIN"/>
    <property type="match status" value="1"/>
</dbReference>
<dbReference type="Pfam" id="PF00675">
    <property type="entry name" value="Peptidase_M16"/>
    <property type="match status" value="1"/>
</dbReference>
<dbReference type="EMBL" id="QTUA01000001">
    <property type="protein sequence ID" value="REF31878.1"/>
    <property type="molecule type" value="Genomic_DNA"/>
</dbReference>
<feature type="domain" description="Peptidase M16 C-terminal" evidence="7">
    <location>
        <begin position="179"/>
        <end position="354"/>
    </location>
</feature>
<dbReference type="GO" id="GO:0006508">
    <property type="term" value="P:proteolysis"/>
    <property type="evidence" value="ECO:0007669"/>
    <property type="project" value="UniProtKB-KW"/>
</dbReference>